<evidence type="ECO:0000256" key="1">
    <source>
        <dbReference type="SAM" id="MobiDB-lite"/>
    </source>
</evidence>
<proteinExistence type="predicted"/>
<dbReference type="EMBL" id="CAKXAJ010000851">
    <property type="protein sequence ID" value="CAH2207642.1"/>
    <property type="molecule type" value="Genomic_DNA"/>
</dbReference>
<dbReference type="AlphaFoldDB" id="A0A8S4QEC2"/>
<protein>
    <submittedName>
        <fullName evidence="2">Jg27037 protein</fullName>
    </submittedName>
</protein>
<comment type="caution">
    <text evidence="2">The sequence shown here is derived from an EMBL/GenBank/DDBJ whole genome shotgun (WGS) entry which is preliminary data.</text>
</comment>
<reference evidence="2" key="1">
    <citation type="submission" date="2022-03" db="EMBL/GenBank/DDBJ databases">
        <authorList>
            <person name="Lindestad O."/>
        </authorList>
    </citation>
    <scope>NUCLEOTIDE SEQUENCE</scope>
</reference>
<dbReference type="Proteomes" id="UP000838756">
    <property type="component" value="Unassembled WGS sequence"/>
</dbReference>
<feature type="region of interest" description="Disordered" evidence="1">
    <location>
        <begin position="1"/>
        <end position="30"/>
    </location>
</feature>
<gene>
    <name evidence="2" type="primary">jg27037</name>
    <name evidence="2" type="ORF">PAEG_LOCUS262</name>
</gene>
<accession>A0A8S4QEC2</accession>
<name>A0A8S4QEC2_9NEOP</name>
<sequence length="30" mass="3316">RRRGGLQLHPEIGVGGDVDNNRESNPELET</sequence>
<organism evidence="2 3">
    <name type="scientific">Pararge aegeria aegeria</name>
    <dbReference type="NCBI Taxonomy" id="348720"/>
    <lineage>
        <taxon>Eukaryota</taxon>
        <taxon>Metazoa</taxon>
        <taxon>Ecdysozoa</taxon>
        <taxon>Arthropoda</taxon>
        <taxon>Hexapoda</taxon>
        <taxon>Insecta</taxon>
        <taxon>Pterygota</taxon>
        <taxon>Neoptera</taxon>
        <taxon>Endopterygota</taxon>
        <taxon>Lepidoptera</taxon>
        <taxon>Glossata</taxon>
        <taxon>Ditrysia</taxon>
        <taxon>Papilionoidea</taxon>
        <taxon>Nymphalidae</taxon>
        <taxon>Satyrinae</taxon>
        <taxon>Satyrini</taxon>
        <taxon>Parargina</taxon>
        <taxon>Pararge</taxon>
    </lineage>
</organism>
<evidence type="ECO:0000313" key="3">
    <source>
        <dbReference type="Proteomes" id="UP000838756"/>
    </source>
</evidence>
<feature type="compositionally biased region" description="Basic and acidic residues" evidence="1">
    <location>
        <begin position="19"/>
        <end position="30"/>
    </location>
</feature>
<keyword evidence="3" id="KW-1185">Reference proteome</keyword>
<evidence type="ECO:0000313" key="2">
    <source>
        <dbReference type="EMBL" id="CAH2207642.1"/>
    </source>
</evidence>
<feature type="non-terminal residue" evidence="2">
    <location>
        <position position="1"/>
    </location>
</feature>